<dbReference type="AlphaFoldDB" id="A0A2T2WPG0"/>
<evidence type="ECO:0000256" key="1">
    <source>
        <dbReference type="SAM" id="MobiDB-lite"/>
    </source>
</evidence>
<accession>A0A2T2WPG0</accession>
<gene>
    <name evidence="2" type="ORF">C7B45_00360</name>
</gene>
<protein>
    <submittedName>
        <fullName evidence="2">Uncharacterized protein</fullName>
    </submittedName>
</protein>
<dbReference type="InterPro" id="IPR021637">
    <property type="entry name" value="DUF3243"/>
</dbReference>
<proteinExistence type="predicted"/>
<dbReference type="EMBL" id="PXYV01000001">
    <property type="protein sequence ID" value="PSR24104.1"/>
    <property type="molecule type" value="Genomic_DNA"/>
</dbReference>
<feature type="region of interest" description="Disordered" evidence="1">
    <location>
        <begin position="1"/>
        <end position="28"/>
    </location>
</feature>
<reference evidence="2 3" key="1">
    <citation type="journal article" date="2014" name="BMC Genomics">
        <title>Comparison of environmental and isolate Sulfobacillus genomes reveals diverse carbon, sulfur, nitrogen, and hydrogen metabolisms.</title>
        <authorList>
            <person name="Justice N.B."/>
            <person name="Norman A."/>
            <person name="Brown C.T."/>
            <person name="Singh A."/>
            <person name="Thomas B.C."/>
            <person name="Banfield J.F."/>
        </authorList>
    </citation>
    <scope>NUCLEOTIDE SEQUENCE [LARGE SCALE GENOMIC DNA]</scope>
    <source>
        <strain evidence="2">AMDSBA3</strain>
    </source>
</reference>
<evidence type="ECO:0000313" key="2">
    <source>
        <dbReference type="EMBL" id="PSR24104.1"/>
    </source>
</evidence>
<name>A0A2T2WPG0_9FIRM</name>
<dbReference type="Gene3D" id="1.10.760.20">
    <property type="entry name" value="Protein of unknown function DUF3243"/>
    <property type="match status" value="1"/>
</dbReference>
<dbReference type="InterPro" id="IPR038292">
    <property type="entry name" value="YmfJ/YflH_sf"/>
</dbReference>
<dbReference type="Pfam" id="PF11588">
    <property type="entry name" value="DUF3243"/>
    <property type="match status" value="1"/>
</dbReference>
<organism evidence="2 3">
    <name type="scientific">Sulfobacillus acidophilus</name>
    <dbReference type="NCBI Taxonomy" id="53633"/>
    <lineage>
        <taxon>Bacteria</taxon>
        <taxon>Bacillati</taxon>
        <taxon>Bacillota</taxon>
        <taxon>Clostridia</taxon>
        <taxon>Eubacteriales</taxon>
        <taxon>Clostridiales Family XVII. Incertae Sedis</taxon>
        <taxon>Sulfobacillus</taxon>
    </lineage>
</organism>
<sequence>MAKGVPSSFQELKKRAAKRIQQGDPDVESDIVEMGDSMLQGGVEPKNAQDRLAKNVWQSASPSDKKKLAGMVSDMAKKDSDLQ</sequence>
<comment type="caution">
    <text evidence="2">The sequence shown here is derived from an EMBL/GenBank/DDBJ whole genome shotgun (WGS) entry which is preliminary data.</text>
</comment>
<feature type="region of interest" description="Disordered" evidence="1">
    <location>
        <begin position="56"/>
        <end position="83"/>
    </location>
</feature>
<dbReference type="Proteomes" id="UP000241848">
    <property type="component" value="Unassembled WGS sequence"/>
</dbReference>
<evidence type="ECO:0000313" key="3">
    <source>
        <dbReference type="Proteomes" id="UP000241848"/>
    </source>
</evidence>